<dbReference type="OrthoDB" id="4368926at2759"/>
<keyword evidence="4" id="KW-0862">Zinc</keyword>
<keyword evidence="5" id="KW-0539">Nucleus</keyword>
<organism evidence="6 7">
    <name type="scientific">Elaphomyces granulatus</name>
    <dbReference type="NCBI Taxonomy" id="519963"/>
    <lineage>
        <taxon>Eukaryota</taxon>
        <taxon>Fungi</taxon>
        <taxon>Dikarya</taxon>
        <taxon>Ascomycota</taxon>
        <taxon>Pezizomycotina</taxon>
        <taxon>Eurotiomycetes</taxon>
        <taxon>Eurotiomycetidae</taxon>
        <taxon>Eurotiales</taxon>
        <taxon>Elaphomycetaceae</taxon>
        <taxon>Elaphomyces</taxon>
    </lineage>
</organism>
<dbReference type="GO" id="GO:0008270">
    <property type="term" value="F:zinc ion binding"/>
    <property type="evidence" value="ECO:0007669"/>
    <property type="project" value="UniProtKB-KW"/>
</dbReference>
<evidence type="ECO:0000313" key="7">
    <source>
        <dbReference type="Proteomes" id="UP000243515"/>
    </source>
</evidence>
<dbReference type="PANTHER" id="PTHR46481:SF10">
    <property type="entry name" value="ZINC FINGER BED DOMAIN-CONTAINING PROTEIN 39"/>
    <property type="match status" value="1"/>
</dbReference>
<gene>
    <name evidence="6" type="ORF">Egran_02697</name>
</gene>
<dbReference type="AlphaFoldDB" id="A0A232LZE4"/>
<reference evidence="6 7" key="1">
    <citation type="journal article" date="2015" name="Environ. Microbiol.">
        <title>Metagenome sequence of Elaphomyces granulatus from sporocarp tissue reveals Ascomycota ectomycorrhizal fingerprints of genome expansion and a Proteobacteria-rich microbiome.</title>
        <authorList>
            <person name="Quandt C.A."/>
            <person name="Kohler A."/>
            <person name="Hesse C.N."/>
            <person name="Sharpton T.J."/>
            <person name="Martin F."/>
            <person name="Spatafora J.W."/>
        </authorList>
    </citation>
    <scope>NUCLEOTIDE SEQUENCE [LARGE SCALE GENOMIC DNA]</scope>
    <source>
        <strain evidence="6 7">OSC145934</strain>
    </source>
</reference>
<comment type="subcellular location">
    <subcellularLocation>
        <location evidence="1">Nucleus</location>
    </subcellularLocation>
</comment>
<keyword evidence="2" id="KW-0479">Metal-binding</keyword>
<dbReference type="EMBL" id="NPHW01003474">
    <property type="protein sequence ID" value="OXV09540.1"/>
    <property type="molecule type" value="Genomic_DNA"/>
</dbReference>
<keyword evidence="7" id="KW-1185">Reference proteome</keyword>
<evidence type="ECO:0000256" key="5">
    <source>
        <dbReference type="ARBA" id="ARBA00023242"/>
    </source>
</evidence>
<dbReference type="Proteomes" id="UP000243515">
    <property type="component" value="Unassembled WGS sequence"/>
</dbReference>
<dbReference type="GO" id="GO:0005634">
    <property type="term" value="C:nucleus"/>
    <property type="evidence" value="ECO:0007669"/>
    <property type="project" value="UniProtKB-SubCell"/>
</dbReference>
<accession>A0A232LZE4</accession>
<evidence type="ECO:0008006" key="8">
    <source>
        <dbReference type="Google" id="ProtNLM"/>
    </source>
</evidence>
<name>A0A232LZE4_9EURO</name>
<evidence type="ECO:0000256" key="3">
    <source>
        <dbReference type="ARBA" id="ARBA00022771"/>
    </source>
</evidence>
<evidence type="ECO:0000256" key="2">
    <source>
        <dbReference type="ARBA" id="ARBA00022723"/>
    </source>
</evidence>
<dbReference type="InterPro" id="IPR052035">
    <property type="entry name" value="ZnF_BED_domain_contain"/>
</dbReference>
<dbReference type="SUPFAM" id="SSF53098">
    <property type="entry name" value="Ribonuclease H-like"/>
    <property type="match status" value="1"/>
</dbReference>
<evidence type="ECO:0000256" key="1">
    <source>
        <dbReference type="ARBA" id="ARBA00004123"/>
    </source>
</evidence>
<protein>
    <recommendedName>
        <fullName evidence="8">HAT C-terminal dimerisation domain-containing protein</fullName>
    </recommendedName>
</protein>
<proteinExistence type="predicted"/>
<dbReference type="InterPro" id="IPR012337">
    <property type="entry name" value="RNaseH-like_sf"/>
</dbReference>
<dbReference type="PANTHER" id="PTHR46481">
    <property type="entry name" value="ZINC FINGER BED DOMAIN-CONTAINING PROTEIN 4"/>
    <property type="match status" value="1"/>
</dbReference>
<evidence type="ECO:0000313" key="6">
    <source>
        <dbReference type="EMBL" id="OXV09540.1"/>
    </source>
</evidence>
<comment type="caution">
    <text evidence="6">The sequence shown here is derived from an EMBL/GenBank/DDBJ whole genome shotgun (WGS) entry which is preliminary data.</text>
</comment>
<keyword evidence="3" id="KW-0863">Zinc-finger</keyword>
<evidence type="ECO:0000256" key="4">
    <source>
        <dbReference type="ARBA" id="ARBA00022833"/>
    </source>
</evidence>
<sequence length="139" mass="16076">MARILSSMLQADFDTEILPQGNTRPVMRYQGEASFVRCLAHILNLIVKEFLVTLRASNTATDYRIVEDLQNNLSLAESHSAFSRIRILALYVSASTERKKEWRDLCQLKGMDAKLIQYDVETRWNSAYRMLNDAWKVCI</sequence>